<feature type="region of interest" description="Disordered" evidence="1">
    <location>
        <begin position="74"/>
        <end position="106"/>
    </location>
</feature>
<accession>E4XAA0</accession>
<evidence type="ECO:0000313" key="4">
    <source>
        <dbReference type="Proteomes" id="UP000001307"/>
    </source>
</evidence>
<dbReference type="InParanoid" id="E4XAA0"/>
<protein>
    <submittedName>
        <fullName evidence="3">Uncharacterized protein</fullName>
    </submittedName>
</protein>
<evidence type="ECO:0000256" key="2">
    <source>
        <dbReference type="SAM" id="SignalP"/>
    </source>
</evidence>
<name>E4XAA0_OIKDI</name>
<dbReference type="EMBL" id="FN653031">
    <property type="protein sequence ID" value="CBY08428.1"/>
    <property type="molecule type" value="Genomic_DNA"/>
</dbReference>
<evidence type="ECO:0000256" key="1">
    <source>
        <dbReference type="SAM" id="MobiDB-lite"/>
    </source>
</evidence>
<keyword evidence="2" id="KW-0732">Signal</keyword>
<reference evidence="3" key="1">
    <citation type="journal article" date="2010" name="Science">
        <title>Plasticity of animal genome architecture unmasked by rapid evolution of a pelagic tunicate.</title>
        <authorList>
            <person name="Denoeud F."/>
            <person name="Henriet S."/>
            <person name="Mungpakdee S."/>
            <person name="Aury J.M."/>
            <person name="Da Silva C."/>
            <person name="Brinkmann H."/>
            <person name="Mikhaleva J."/>
            <person name="Olsen L.C."/>
            <person name="Jubin C."/>
            <person name="Canestro C."/>
            <person name="Bouquet J.M."/>
            <person name="Danks G."/>
            <person name="Poulain J."/>
            <person name="Campsteijn C."/>
            <person name="Adamski M."/>
            <person name="Cross I."/>
            <person name="Yadetie F."/>
            <person name="Muffato M."/>
            <person name="Louis A."/>
            <person name="Butcher S."/>
            <person name="Tsagkogeorga G."/>
            <person name="Konrad A."/>
            <person name="Singh S."/>
            <person name="Jensen M.F."/>
            <person name="Cong E.H."/>
            <person name="Eikeseth-Otteraa H."/>
            <person name="Noel B."/>
            <person name="Anthouard V."/>
            <person name="Porcel B.M."/>
            <person name="Kachouri-Lafond R."/>
            <person name="Nishino A."/>
            <person name="Ugolini M."/>
            <person name="Chourrout P."/>
            <person name="Nishida H."/>
            <person name="Aasland R."/>
            <person name="Huzurbazar S."/>
            <person name="Westhof E."/>
            <person name="Delsuc F."/>
            <person name="Lehrach H."/>
            <person name="Reinhardt R."/>
            <person name="Weissenbach J."/>
            <person name="Roy S.W."/>
            <person name="Artiguenave F."/>
            <person name="Postlethwait J.H."/>
            <person name="Manak J.R."/>
            <person name="Thompson E.M."/>
            <person name="Jaillon O."/>
            <person name="Du Pasquier L."/>
            <person name="Boudinot P."/>
            <person name="Liberles D.A."/>
            <person name="Volff J.N."/>
            <person name="Philippe H."/>
            <person name="Lenhard B."/>
            <person name="Roest Crollius H."/>
            <person name="Wincker P."/>
            <person name="Chourrout D."/>
        </authorList>
    </citation>
    <scope>NUCLEOTIDE SEQUENCE [LARGE SCALE GENOMIC DNA]</scope>
</reference>
<dbReference type="AlphaFoldDB" id="E4XAA0"/>
<dbReference type="OrthoDB" id="10389815at2759"/>
<proteinExistence type="predicted"/>
<organism evidence="3">
    <name type="scientific">Oikopleura dioica</name>
    <name type="common">Tunicate</name>
    <dbReference type="NCBI Taxonomy" id="34765"/>
    <lineage>
        <taxon>Eukaryota</taxon>
        <taxon>Metazoa</taxon>
        <taxon>Chordata</taxon>
        <taxon>Tunicata</taxon>
        <taxon>Appendicularia</taxon>
        <taxon>Copelata</taxon>
        <taxon>Oikopleuridae</taxon>
        <taxon>Oikopleura</taxon>
    </lineage>
</organism>
<gene>
    <name evidence="3" type="ORF">GSOID_T00004998001</name>
</gene>
<dbReference type="Proteomes" id="UP000001307">
    <property type="component" value="Unassembled WGS sequence"/>
</dbReference>
<feature type="signal peptide" evidence="2">
    <location>
        <begin position="1"/>
        <end position="18"/>
    </location>
</feature>
<sequence>MKLSFVTLFLAADAGAAARKEKNALAAAQRKAANAVLAQIAEQKAEAKALAKEAPKDAVGGVAVGGIQARSGALFEDDVTEGQQGPRKSPWTPCGEGSSVSEAEPESKNKSDYVRCMRFRNYGWDAIRCLNWSHSGKFMEAMTEGSDCAIVCNDIFNSDAQMSIDDGECSLKFRN</sequence>
<keyword evidence="4" id="KW-1185">Reference proteome</keyword>
<evidence type="ECO:0000313" key="3">
    <source>
        <dbReference type="EMBL" id="CBY08428.1"/>
    </source>
</evidence>
<feature type="chain" id="PRO_5003192742" evidence="2">
    <location>
        <begin position="19"/>
        <end position="175"/>
    </location>
</feature>